<dbReference type="SUPFAM" id="SSF57667">
    <property type="entry name" value="beta-beta-alpha zinc fingers"/>
    <property type="match status" value="2"/>
</dbReference>
<dbReference type="Proteomes" id="UP001497472">
    <property type="component" value="Unassembled WGS sequence"/>
</dbReference>
<dbReference type="GO" id="GO:0006357">
    <property type="term" value="P:regulation of transcription by RNA polymerase II"/>
    <property type="evidence" value="ECO:0007669"/>
    <property type="project" value="TreeGrafter"/>
</dbReference>
<evidence type="ECO:0000256" key="4">
    <source>
        <dbReference type="PROSITE-ProRule" id="PRU00027"/>
    </source>
</evidence>
<dbReference type="InterPro" id="IPR053031">
    <property type="entry name" value="Cuticle_assoc_protein"/>
</dbReference>
<dbReference type="InterPro" id="IPR013087">
    <property type="entry name" value="Znf_C2H2_type"/>
</dbReference>
<evidence type="ECO:0000313" key="7">
    <source>
        <dbReference type="Proteomes" id="UP001497472"/>
    </source>
</evidence>
<feature type="domain" description="BED-type" evidence="5">
    <location>
        <begin position="125"/>
        <end position="176"/>
    </location>
</feature>
<keyword evidence="3" id="KW-0862">Zinc</keyword>
<protein>
    <recommendedName>
        <fullName evidence="5">BED-type domain-containing protein</fullName>
    </recommendedName>
</protein>
<sequence length="323" mass="37420">MSTNLLVYEILPEWALIYFVNTGVDKYRCNICDDEIEVTENKLELLNHLEDGHKEVLDFHKGNASANVDYRIEFLQISPKDDGKMPLILGEICAPPHDYALKAECEDFLLVPENKAAEDKQEYHRKRSWVWKYFEQLTKTIYRCNICTAVLSIKGSNSNNMNRHIRTRHLSIYTSETRKKSLEDKASDSVSSSKVVPMLDRTSSSTDSRKQRRSWVWSYFTLVSRTRAKCKICKRVISHGGNATGNMNRHLKILHNKRGEEHDWIWKVFDAGDDVYSCKICQYQFIKFADIDKCVRSILDHLKDEHNVVSGSQILTASTFQPC</sequence>
<accession>A0AAV1J619</accession>
<evidence type="ECO:0000256" key="1">
    <source>
        <dbReference type="ARBA" id="ARBA00022723"/>
    </source>
</evidence>
<evidence type="ECO:0000313" key="6">
    <source>
        <dbReference type="EMBL" id="CAK1543861.1"/>
    </source>
</evidence>
<dbReference type="SMART" id="SM00355">
    <property type="entry name" value="ZnF_C2H2"/>
    <property type="match status" value="4"/>
</dbReference>
<dbReference type="Pfam" id="PF02892">
    <property type="entry name" value="zf-BED"/>
    <property type="match status" value="2"/>
</dbReference>
<dbReference type="SMART" id="SM00614">
    <property type="entry name" value="ZnF_BED"/>
    <property type="match status" value="2"/>
</dbReference>
<evidence type="ECO:0000256" key="3">
    <source>
        <dbReference type="ARBA" id="ARBA00022833"/>
    </source>
</evidence>
<keyword evidence="1" id="KW-0479">Metal-binding</keyword>
<dbReference type="EMBL" id="CAVLEF010000005">
    <property type="protein sequence ID" value="CAK1543861.1"/>
    <property type="molecule type" value="Genomic_DNA"/>
</dbReference>
<dbReference type="GO" id="GO:0005634">
    <property type="term" value="C:nucleus"/>
    <property type="evidence" value="ECO:0007669"/>
    <property type="project" value="TreeGrafter"/>
</dbReference>
<dbReference type="PANTHER" id="PTHR34396:SF25">
    <property type="entry name" value="BOUNDARY ELEMENT ASSOCIATED FACTOR"/>
    <property type="match status" value="1"/>
</dbReference>
<dbReference type="PROSITE" id="PS50808">
    <property type="entry name" value="ZF_BED"/>
    <property type="match status" value="2"/>
</dbReference>
<dbReference type="AlphaFoldDB" id="A0AAV1J619"/>
<name>A0AAV1J619_9NEOP</name>
<dbReference type="InterPro" id="IPR036236">
    <property type="entry name" value="Znf_C2H2_sf"/>
</dbReference>
<reference evidence="6 7" key="1">
    <citation type="submission" date="2023-11" db="EMBL/GenBank/DDBJ databases">
        <authorList>
            <person name="Okamura Y."/>
        </authorList>
    </citation>
    <scope>NUCLEOTIDE SEQUENCE [LARGE SCALE GENOMIC DNA]</scope>
</reference>
<proteinExistence type="predicted"/>
<evidence type="ECO:0000256" key="2">
    <source>
        <dbReference type="ARBA" id="ARBA00022771"/>
    </source>
</evidence>
<keyword evidence="2 4" id="KW-0863">Zinc-finger</keyword>
<gene>
    <name evidence="6" type="ORF">LNINA_LOCUS3651</name>
</gene>
<organism evidence="6 7">
    <name type="scientific">Leptosia nina</name>
    <dbReference type="NCBI Taxonomy" id="320188"/>
    <lineage>
        <taxon>Eukaryota</taxon>
        <taxon>Metazoa</taxon>
        <taxon>Ecdysozoa</taxon>
        <taxon>Arthropoda</taxon>
        <taxon>Hexapoda</taxon>
        <taxon>Insecta</taxon>
        <taxon>Pterygota</taxon>
        <taxon>Neoptera</taxon>
        <taxon>Endopterygota</taxon>
        <taxon>Lepidoptera</taxon>
        <taxon>Glossata</taxon>
        <taxon>Ditrysia</taxon>
        <taxon>Papilionoidea</taxon>
        <taxon>Pieridae</taxon>
        <taxon>Pierinae</taxon>
        <taxon>Leptosia</taxon>
    </lineage>
</organism>
<evidence type="ECO:0000259" key="5">
    <source>
        <dbReference type="PROSITE" id="PS50808"/>
    </source>
</evidence>
<comment type="caution">
    <text evidence="6">The sequence shown here is derived from an EMBL/GenBank/DDBJ whole genome shotgun (WGS) entry which is preliminary data.</text>
</comment>
<dbReference type="PANTHER" id="PTHR34396">
    <property type="entry name" value="OS03G0264950 PROTEIN-RELATED"/>
    <property type="match status" value="1"/>
</dbReference>
<feature type="domain" description="BED-type" evidence="5">
    <location>
        <begin position="211"/>
        <end position="262"/>
    </location>
</feature>
<keyword evidence="7" id="KW-1185">Reference proteome</keyword>
<dbReference type="GO" id="GO:1990837">
    <property type="term" value="F:sequence-specific double-stranded DNA binding"/>
    <property type="evidence" value="ECO:0007669"/>
    <property type="project" value="TreeGrafter"/>
</dbReference>
<dbReference type="GO" id="GO:0008270">
    <property type="term" value="F:zinc ion binding"/>
    <property type="evidence" value="ECO:0007669"/>
    <property type="project" value="UniProtKB-KW"/>
</dbReference>
<dbReference type="InterPro" id="IPR003656">
    <property type="entry name" value="Znf_BED"/>
</dbReference>